<dbReference type="InterPro" id="IPR029058">
    <property type="entry name" value="AB_hydrolase_fold"/>
</dbReference>
<evidence type="ECO:0000313" key="1">
    <source>
        <dbReference type="EMBL" id="CAG9612884.1"/>
    </source>
</evidence>
<dbReference type="Proteomes" id="UP000789423">
    <property type="component" value="Unassembled WGS sequence"/>
</dbReference>
<dbReference type="SUPFAM" id="SSF53474">
    <property type="entry name" value="alpha/beta-Hydrolases"/>
    <property type="match status" value="1"/>
</dbReference>
<organism evidence="1 2">
    <name type="scientific">Bacillus rhizoplanae</name>
    <dbReference type="NCBI Taxonomy" id="2880966"/>
    <lineage>
        <taxon>Bacteria</taxon>
        <taxon>Bacillati</taxon>
        <taxon>Bacillota</taxon>
        <taxon>Bacilli</taxon>
        <taxon>Bacillales</taxon>
        <taxon>Bacillaceae</taxon>
        <taxon>Bacillus</taxon>
    </lineage>
</organism>
<sequence>MSITERFFFLEQEPCVIHLPEKPNGFGILLLGDYNYFIENGTSLWLQHAGRVHLLNELRKEGYTIFSSNLFGRHWGNEQAVRLAKRLYHVVMKKEILNEKIHIIAEGMGALVALQMMKQYPECVRSVLMFNPCIHLPAHVELEKEHKFFYKRLIRELMQAYDATESELEQKIEKKAFPYLASSIPVKIFVSIQEKKERKQLLREYEKKRLQESCPTLLSFHLQDIKYKIAQNACQFFKWYEDL</sequence>
<dbReference type="EMBL" id="CAKJTI010000008">
    <property type="protein sequence ID" value="CAG9612884.1"/>
    <property type="molecule type" value="Genomic_DNA"/>
</dbReference>
<proteinExistence type="predicted"/>
<evidence type="ECO:0000313" key="2">
    <source>
        <dbReference type="Proteomes" id="UP000789423"/>
    </source>
</evidence>
<reference evidence="1 2" key="1">
    <citation type="submission" date="2021-10" db="EMBL/GenBank/DDBJ databases">
        <authorList>
            <person name="Criscuolo A."/>
        </authorList>
    </citation>
    <scope>NUCLEOTIDE SEQUENCE [LARGE SCALE GENOMIC DNA]</scope>
    <source>
        <strain evidence="2">CIP 111899</strain>
    </source>
</reference>
<evidence type="ECO:0008006" key="3">
    <source>
        <dbReference type="Google" id="ProtNLM"/>
    </source>
</evidence>
<dbReference type="Gene3D" id="3.40.50.1820">
    <property type="entry name" value="alpha/beta hydrolase"/>
    <property type="match status" value="1"/>
</dbReference>
<accession>A0ABM8YAY7</accession>
<comment type="caution">
    <text evidence="1">The sequence shown here is derived from an EMBL/GenBank/DDBJ whole genome shotgun (WGS) entry which is preliminary data.</text>
</comment>
<name>A0ABM8YAY7_9BACI</name>
<protein>
    <recommendedName>
        <fullName evidence="3">Alpha/beta hydrolase</fullName>
    </recommendedName>
</protein>
<dbReference type="RefSeq" id="WP_230574997.1">
    <property type="nucleotide sequence ID" value="NZ_CAKJTI010000008.1"/>
</dbReference>
<keyword evidence="2" id="KW-1185">Reference proteome</keyword>
<gene>
    <name evidence="1" type="ORF">BACCIP111899_02062</name>
</gene>